<evidence type="ECO:0000313" key="14">
    <source>
        <dbReference type="EMBL" id="QDT11524.1"/>
    </source>
</evidence>
<comment type="similarity">
    <text evidence="10">Belongs to the GTP-binding elongation factor family. LepA subfamily.</text>
</comment>
<evidence type="ECO:0000256" key="4">
    <source>
        <dbReference type="ARBA" id="ARBA00022801"/>
    </source>
</evidence>
<dbReference type="Proteomes" id="UP000319817">
    <property type="component" value="Chromosome"/>
</dbReference>
<dbReference type="SUPFAM" id="SSF54980">
    <property type="entry name" value="EF-G C-terminal domain-like"/>
    <property type="match status" value="2"/>
</dbReference>
<dbReference type="InterPro" id="IPR000795">
    <property type="entry name" value="T_Tr_GTP-bd_dom"/>
</dbReference>
<evidence type="ECO:0000256" key="10">
    <source>
        <dbReference type="ARBA" id="ARBA00061052"/>
    </source>
</evidence>
<name>A0A517NWM8_9BACT</name>
<dbReference type="GO" id="GO:0003924">
    <property type="term" value="F:GTPase activity"/>
    <property type="evidence" value="ECO:0007669"/>
    <property type="project" value="UniProtKB-UniRule"/>
</dbReference>
<dbReference type="Gene3D" id="3.30.70.240">
    <property type="match status" value="1"/>
</dbReference>
<protein>
    <recommendedName>
        <fullName evidence="11 12">Elongation factor 4</fullName>
        <shortName evidence="12">EF-4</shortName>
        <ecNumber evidence="11 12">3.6.5.n1</ecNumber>
    </recommendedName>
    <alternativeName>
        <fullName evidence="12">Ribosomal back-translocase LepA</fullName>
    </alternativeName>
</protein>
<dbReference type="HAMAP" id="MF_00071">
    <property type="entry name" value="LepA"/>
    <property type="match status" value="1"/>
</dbReference>
<dbReference type="PANTHER" id="PTHR43512:SF4">
    <property type="entry name" value="TRANSLATION FACTOR GUF1 HOMOLOG, CHLOROPLASTIC"/>
    <property type="match status" value="1"/>
</dbReference>
<dbReference type="InterPro" id="IPR006297">
    <property type="entry name" value="EF-4"/>
</dbReference>
<dbReference type="GO" id="GO:0045727">
    <property type="term" value="P:positive regulation of translation"/>
    <property type="evidence" value="ECO:0007669"/>
    <property type="project" value="UniProtKB-UniRule"/>
</dbReference>
<dbReference type="FunFam" id="3.30.70.2570:FF:000001">
    <property type="entry name" value="Translation factor GUF1, mitochondrial"/>
    <property type="match status" value="1"/>
</dbReference>
<dbReference type="InterPro" id="IPR009000">
    <property type="entry name" value="Transl_B-barrel_sf"/>
</dbReference>
<reference evidence="14 15" key="1">
    <citation type="submission" date="2019-02" db="EMBL/GenBank/DDBJ databases">
        <title>Deep-cultivation of Planctomycetes and their phenomic and genomic characterization uncovers novel biology.</title>
        <authorList>
            <person name="Wiegand S."/>
            <person name="Jogler M."/>
            <person name="Boedeker C."/>
            <person name="Pinto D."/>
            <person name="Vollmers J."/>
            <person name="Rivas-Marin E."/>
            <person name="Kohn T."/>
            <person name="Peeters S.H."/>
            <person name="Heuer A."/>
            <person name="Rast P."/>
            <person name="Oberbeckmann S."/>
            <person name="Bunk B."/>
            <person name="Jeske O."/>
            <person name="Meyerdierks A."/>
            <person name="Storesund J.E."/>
            <person name="Kallscheuer N."/>
            <person name="Luecker S."/>
            <person name="Lage O.M."/>
            <person name="Pohl T."/>
            <person name="Merkel B.J."/>
            <person name="Hornburger P."/>
            <person name="Mueller R.-W."/>
            <person name="Bruemmer F."/>
            <person name="Labrenz M."/>
            <person name="Spormann A.M."/>
            <person name="Op den Camp H."/>
            <person name="Overmann J."/>
            <person name="Amann R."/>
            <person name="Jetten M.S.M."/>
            <person name="Mascher T."/>
            <person name="Medema M.H."/>
            <person name="Devos D.P."/>
            <person name="Kaster A.-K."/>
            <person name="Ovreas L."/>
            <person name="Rohde M."/>
            <person name="Galperin M.Y."/>
            <person name="Jogler C."/>
        </authorList>
    </citation>
    <scope>NUCLEOTIDE SEQUENCE [LARGE SCALE GENOMIC DNA]</scope>
    <source>
        <strain evidence="14 15">K23_9</strain>
    </source>
</reference>
<dbReference type="CDD" id="cd01890">
    <property type="entry name" value="LepA"/>
    <property type="match status" value="1"/>
</dbReference>
<accession>A0A517NWM8</accession>
<dbReference type="EC" id="3.6.5.n1" evidence="11 12"/>
<evidence type="ECO:0000256" key="2">
    <source>
        <dbReference type="ARBA" id="ARBA00022475"/>
    </source>
</evidence>
<feature type="binding site" evidence="12">
    <location>
        <begin position="63"/>
        <end position="68"/>
    </location>
    <ligand>
        <name>GTP</name>
        <dbReference type="ChEBI" id="CHEBI:37565"/>
    </ligand>
</feature>
<dbReference type="Pfam" id="PF06421">
    <property type="entry name" value="LepA_C"/>
    <property type="match status" value="1"/>
</dbReference>
<dbReference type="CDD" id="cd03709">
    <property type="entry name" value="lepA_C"/>
    <property type="match status" value="1"/>
</dbReference>
<feature type="domain" description="Tr-type G" evidence="13">
    <location>
        <begin position="51"/>
        <end position="233"/>
    </location>
</feature>
<comment type="subcellular location">
    <subcellularLocation>
        <location evidence="12">Cell membrane</location>
        <topology evidence="12">Peripheral membrane protein</topology>
        <orientation evidence="12">Cytoplasmic side</orientation>
    </subcellularLocation>
</comment>
<keyword evidence="5 12" id="KW-0648">Protein biosynthesis</keyword>
<evidence type="ECO:0000256" key="11">
    <source>
        <dbReference type="ARBA" id="ARBA00066744"/>
    </source>
</evidence>
<dbReference type="CDD" id="cd16260">
    <property type="entry name" value="EF4_III"/>
    <property type="match status" value="1"/>
</dbReference>
<dbReference type="Gene3D" id="2.40.30.10">
    <property type="entry name" value="Translation factors"/>
    <property type="match status" value="1"/>
</dbReference>
<gene>
    <name evidence="14" type="primary">lepA_1</name>
    <name evidence="12" type="synonym">lepA</name>
    <name evidence="14" type="ORF">K239x_35220</name>
</gene>
<evidence type="ECO:0000256" key="9">
    <source>
        <dbReference type="ARBA" id="ARBA00057626"/>
    </source>
</evidence>
<comment type="function">
    <text evidence="9 12">Required for accurate and efficient protein synthesis under certain stress conditions. May act as a fidelity factor of the translation reaction, by catalyzing a one-codon backward translocation of tRNAs on improperly translocated ribosomes. Back-translocation proceeds from a post-translocation (POST) complex to a pre-translocation (PRE) complex, thus giving elongation factor G a second chance to translocate the tRNAs correctly. Binds to ribosomes in a GTP-dependent manner.</text>
</comment>
<dbReference type="Gene3D" id="3.30.70.870">
    <property type="entry name" value="Elongation Factor G (Translational Gtpase), domain 3"/>
    <property type="match status" value="1"/>
</dbReference>
<evidence type="ECO:0000256" key="6">
    <source>
        <dbReference type="ARBA" id="ARBA00023134"/>
    </source>
</evidence>
<dbReference type="Pfam" id="PF00679">
    <property type="entry name" value="EFG_C"/>
    <property type="match status" value="1"/>
</dbReference>
<evidence type="ECO:0000256" key="1">
    <source>
        <dbReference type="ARBA" id="ARBA00005454"/>
    </source>
</evidence>
<dbReference type="FunFam" id="3.30.70.240:FF:000007">
    <property type="entry name" value="Translation factor GUF1, mitochondrial"/>
    <property type="match status" value="1"/>
</dbReference>
<keyword evidence="15" id="KW-1185">Reference proteome</keyword>
<dbReference type="AlphaFoldDB" id="A0A517NWM8"/>
<dbReference type="InterPro" id="IPR035647">
    <property type="entry name" value="EFG_III/V"/>
</dbReference>
<organism evidence="14 15">
    <name type="scientific">Stieleria marina</name>
    <dbReference type="NCBI Taxonomy" id="1930275"/>
    <lineage>
        <taxon>Bacteria</taxon>
        <taxon>Pseudomonadati</taxon>
        <taxon>Planctomycetota</taxon>
        <taxon>Planctomycetia</taxon>
        <taxon>Pirellulales</taxon>
        <taxon>Pirellulaceae</taxon>
        <taxon>Stieleria</taxon>
    </lineage>
</organism>
<dbReference type="InterPro" id="IPR035654">
    <property type="entry name" value="LepA_IV"/>
</dbReference>
<dbReference type="SUPFAM" id="SSF52540">
    <property type="entry name" value="P-loop containing nucleoside triphosphate hydrolases"/>
    <property type="match status" value="1"/>
</dbReference>
<dbReference type="InterPro" id="IPR013842">
    <property type="entry name" value="LepA_CTD"/>
</dbReference>
<keyword evidence="7 12" id="KW-0472">Membrane</keyword>
<dbReference type="NCBIfam" id="TIGR00231">
    <property type="entry name" value="small_GTP"/>
    <property type="match status" value="1"/>
</dbReference>
<dbReference type="PROSITE" id="PS51722">
    <property type="entry name" value="G_TR_2"/>
    <property type="match status" value="1"/>
</dbReference>
<dbReference type="Gene3D" id="3.40.50.300">
    <property type="entry name" value="P-loop containing nucleotide triphosphate hydrolases"/>
    <property type="match status" value="1"/>
</dbReference>
<evidence type="ECO:0000259" key="13">
    <source>
        <dbReference type="PROSITE" id="PS51722"/>
    </source>
</evidence>
<dbReference type="CDD" id="cd03699">
    <property type="entry name" value="EF4_II"/>
    <property type="match status" value="1"/>
</dbReference>
<dbReference type="GO" id="GO:0005525">
    <property type="term" value="F:GTP binding"/>
    <property type="evidence" value="ECO:0007669"/>
    <property type="project" value="UniProtKB-UniRule"/>
</dbReference>
<dbReference type="InterPro" id="IPR038363">
    <property type="entry name" value="LepA_C_sf"/>
</dbReference>
<keyword evidence="4 12" id="KW-0378">Hydrolase</keyword>
<dbReference type="GO" id="GO:0005886">
    <property type="term" value="C:plasma membrane"/>
    <property type="evidence" value="ECO:0007669"/>
    <property type="project" value="UniProtKB-SubCell"/>
</dbReference>
<comment type="similarity">
    <text evidence="1 12">Belongs to the TRAFAC class translation factor GTPase superfamily. Classic translation factor GTPase family. LepA subfamily.</text>
</comment>
<dbReference type="InterPro" id="IPR005225">
    <property type="entry name" value="Small_GTP-bd"/>
</dbReference>
<comment type="catalytic activity">
    <reaction evidence="8 12">
        <text>GTP + H2O = GDP + phosphate + H(+)</text>
        <dbReference type="Rhea" id="RHEA:19669"/>
        <dbReference type="ChEBI" id="CHEBI:15377"/>
        <dbReference type="ChEBI" id="CHEBI:15378"/>
        <dbReference type="ChEBI" id="CHEBI:37565"/>
        <dbReference type="ChEBI" id="CHEBI:43474"/>
        <dbReference type="ChEBI" id="CHEBI:58189"/>
        <dbReference type="EC" id="3.6.5.n1"/>
    </reaction>
</comment>
<dbReference type="FunFam" id="3.30.70.870:FF:000004">
    <property type="entry name" value="Translation factor GUF1, mitochondrial"/>
    <property type="match status" value="1"/>
</dbReference>
<dbReference type="GO" id="GO:0003746">
    <property type="term" value="F:translation elongation factor activity"/>
    <property type="evidence" value="ECO:0007669"/>
    <property type="project" value="UniProtKB-UniRule"/>
</dbReference>
<dbReference type="InterPro" id="IPR027417">
    <property type="entry name" value="P-loop_NTPase"/>
</dbReference>
<dbReference type="EMBL" id="CP036526">
    <property type="protein sequence ID" value="QDT11524.1"/>
    <property type="molecule type" value="Genomic_DNA"/>
</dbReference>
<dbReference type="PROSITE" id="PS00301">
    <property type="entry name" value="G_TR_1"/>
    <property type="match status" value="1"/>
</dbReference>
<feature type="binding site" evidence="12">
    <location>
        <begin position="180"/>
        <end position="183"/>
    </location>
    <ligand>
        <name>GTP</name>
        <dbReference type="ChEBI" id="CHEBI:37565"/>
    </ligand>
</feature>
<proteinExistence type="inferred from homology"/>
<keyword evidence="14" id="KW-0251">Elongation factor</keyword>
<keyword evidence="3 12" id="KW-0547">Nucleotide-binding</keyword>
<dbReference type="Pfam" id="PF00009">
    <property type="entry name" value="GTP_EFTU"/>
    <property type="match status" value="1"/>
</dbReference>
<evidence type="ECO:0000256" key="8">
    <source>
        <dbReference type="ARBA" id="ARBA00050293"/>
    </source>
</evidence>
<evidence type="ECO:0000256" key="5">
    <source>
        <dbReference type="ARBA" id="ARBA00022917"/>
    </source>
</evidence>
<keyword evidence="6 12" id="KW-0342">GTP-binding</keyword>
<dbReference type="GO" id="GO:0043022">
    <property type="term" value="F:ribosome binding"/>
    <property type="evidence" value="ECO:0007669"/>
    <property type="project" value="UniProtKB-UniRule"/>
</dbReference>
<evidence type="ECO:0000256" key="3">
    <source>
        <dbReference type="ARBA" id="ARBA00022741"/>
    </source>
</evidence>
<dbReference type="FunFam" id="3.40.50.300:FF:000078">
    <property type="entry name" value="Elongation factor 4"/>
    <property type="match status" value="1"/>
</dbReference>
<dbReference type="NCBIfam" id="TIGR01393">
    <property type="entry name" value="lepA"/>
    <property type="match status" value="1"/>
</dbReference>
<keyword evidence="2 12" id="KW-1003">Cell membrane</keyword>
<dbReference type="PANTHER" id="PTHR43512">
    <property type="entry name" value="TRANSLATION FACTOR GUF1-RELATED"/>
    <property type="match status" value="1"/>
</dbReference>
<sequence>MQRRAFGLCIEFRSEHQLSPLAIRFWLDSLRCTVPQNRILRANSKHPARMKHIRNFCIIAHIDHGKSTLADRLIQSCGGVTQREFHDQMLDSMDIERERGITIKSNTVTLTYTAKDGVEYQLNLIDTPGHVDFSHEVRRSLMACEGALMVVDASQGVEAQTVANLFLAMEYDLELLPVINKIDLPAADVDRVREEIDADLGLDPFQAIPVSAKTGEGIEDVLEGIVKHLPPPEGDPAAPLKALVFDAFFDKYRGVILQVRVMEGTMKPRDTIHFMHAGRDYKIDELGYNQFKLIPKEKLCAGEVGYIVAGVKSVQDIEIGDTLTLLDRQADEPIPGYQPAKQVVFSSVYPMSTDEYQDLTKALEKLSINDAALTYEKDSSAALGFGFRCGFLGLLHLDVIQERLQREFDLGLVISAPSVKYKLDLHDGTTIEVDNPSYWPDPTNIASSSEPYIKAQILTPEEFVGPVMELCREHRSESQTMNYLSAGRVEVVSEMPLGEVLFDFYGKLKMITRGYGSFDYEPIEYRKTDVVKVDILVNKEPVDALSYLVHRDKARARALHYCEQLAEAIPRHQFKIPIQGAIGGTIIARATIAPFRKDVTAKLYGGDVTRKKKLLEKQKKGKAKMKQFGSVNIPQKAFVSVLRADKD</sequence>
<dbReference type="FunFam" id="2.40.30.10:FF:000015">
    <property type="entry name" value="Translation factor GUF1, mitochondrial"/>
    <property type="match status" value="1"/>
</dbReference>
<evidence type="ECO:0000313" key="15">
    <source>
        <dbReference type="Proteomes" id="UP000319817"/>
    </source>
</evidence>
<dbReference type="InterPro" id="IPR031157">
    <property type="entry name" value="G_TR_CS"/>
</dbReference>
<dbReference type="SUPFAM" id="SSF50447">
    <property type="entry name" value="Translation proteins"/>
    <property type="match status" value="1"/>
</dbReference>
<dbReference type="Gene3D" id="3.30.70.2570">
    <property type="entry name" value="Elongation factor 4, C-terminal domain"/>
    <property type="match status" value="1"/>
</dbReference>
<evidence type="ECO:0000256" key="12">
    <source>
        <dbReference type="HAMAP-Rule" id="MF_00071"/>
    </source>
</evidence>
<dbReference type="PRINTS" id="PR00315">
    <property type="entry name" value="ELONGATNFCT"/>
</dbReference>
<evidence type="ECO:0000256" key="7">
    <source>
        <dbReference type="ARBA" id="ARBA00023136"/>
    </source>
</evidence>
<dbReference type="InterPro" id="IPR000640">
    <property type="entry name" value="EFG_V-like"/>
</dbReference>